<dbReference type="InterPro" id="IPR016031">
    <property type="entry name" value="Trp_RNA-bd_attenuator-like_dom"/>
</dbReference>
<feature type="compositionally biased region" description="Pro residues" evidence="2">
    <location>
        <begin position="102"/>
        <end position="114"/>
    </location>
</feature>
<name>A0A6A6B379_9PEZI</name>
<dbReference type="Gene3D" id="3.60.160.10">
    <property type="entry name" value="Mitochondrial biogenesis AIM24"/>
    <property type="match status" value="1"/>
</dbReference>
<dbReference type="EMBL" id="ML995496">
    <property type="protein sequence ID" value="KAF2138510.1"/>
    <property type="molecule type" value="Genomic_DNA"/>
</dbReference>
<comment type="similarity">
    <text evidence="1">Belongs to the AIM24 family.</text>
</comment>
<feature type="region of interest" description="Disordered" evidence="2">
    <location>
        <begin position="1"/>
        <end position="159"/>
    </location>
</feature>
<accession>A0A6A6B379</accession>
<dbReference type="PANTHER" id="PTHR43657">
    <property type="entry name" value="TRYPTOPHAN RNA-BINDING ATTENUATOR PROTEIN-LIKE PROTEIN"/>
    <property type="match status" value="1"/>
</dbReference>
<evidence type="ECO:0000256" key="1">
    <source>
        <dbReference type="RuleBase" id="RU363045"/>
    </source>
</evidence>
<reference evidence="3" key="1">
    <citation type="journal article" date="2020" name="Stud. Mycol.">
        <title>101 Dothideomycetes genomes: a test case for predicting lifestyles and emergence of pathogens.</title>
        <authorList>
            <person name="Haridas S."/>
            <person name="Albert R."/>
            <person name="Binder M."/>
            <person name="Bloem J."/>
            <person name="Labutti K."/>
            <person name="Salamov A."/>
            <person name="Andreopoulos B."/>
            <person name="Baker S."/>
            <person name="Barry K."/>
            <person name="Bills G."/>
            <person name="Bluhm B."/>
            <person name="Cannon C."/>
            <person name="Castanera R."/>
            <person name="Culley D."/>
            <person name="Daum C."/>
            <person name="Ezra D."/>
            <person name="Gonzalez J."/>
            <person name="Henrissat B."/>
            <person name="Kuo A."/>
            <person name="Liang C."/>
            <person name="Lipzen A."/>
            <person name="Lutzoni F."/>
            <person name="Magnuson J."/>
            <person name="Mondo S."/>
            <person name="Nolan M."/>
            <person name="Ohm R."/>
            <person name="Pangilinan J."/>
            <person name="Park H.-J."/>
            <person name="Ramirez L."/>
            <person name="Alfaro M."/>
            <person name="Sun H."/>
            <person name="Tritt A."/>
            <person name="Yoshinaga Y."/>
            <person name="Zwiers L.-H."/>
            <person name="Turgeon B."/>
            <person name="Goodwin S."/>
            <person name="Spatafora J."/>
            <person name="Crous P."/>
            <person name="Grigoriev I."/>
        </authorList>
    </citation>
    <scope>NUCLEOTIDE SEQUENCE</scope>
    <source>
        <strain evidence="3">CBS 121167</strain>
    </source>
</reference>
<dbReference type="InterPro" id="IPR002838">
    <property type="entry name" value="AIM24"/>
</dbReference>
<keyword evidence="1" id="KW-0496">Mitochondrion</keyword>
<sequence>MSAYPAHSGSPGPQAQYYPPPPQEQQHFAPPPQQPQFYPPPPSAQSPSSVPQQQHYPPPPQQFSPPPQQQFSPPPQQQFSTPPQQQFAPPPQQPQIQHQPSFSPPPPAQAPPAPAGNIGHQHHRSSGSGSVSGGAVMAPHRSDSINNSTSSGAALMPGGAPAQGHFVGAGSTQDDVGTFNGGSYRISHRDTNTILTVQLAMGAPLEAKPGSMFAMSPTITLKGTVKFSVKKFIAGGQASTSQYTGPGELLLAPPALGDITNIRLSGSETWNVGKDAFLACTQGVVKDYKSQSISKAMFSGEGFFVYKISGQGILWITSLGAIVRKDLADGERYIVDNGHLVAWNCKYVLERGASGGFVSGVVSGEGLVCKFTGPGTIFIQTRNPQAFQQWLMAHSGA</sequence>
<feature type="compositionally biased region" description="Pro residues" evidence="2">
    <location>
        <begin position="18"/>
        <end position="44"/>
    </location>
</feature>
<dbReference type="RefSeq" id="XP_033394223.1">
    <property type="nucleotide sequence ID" value="XM_033541036.1"/>
</dbReference>
<dbReference type="NCBIfam" id="TIGR00266">
    <property type="entry name" value="TIGR00266 family protein"/>
    <property type="match status" value="1"/>
</dbReference>
<gene>
    <name evidence="3" type="ORF">K452DRAFT_290650</name>
</gene>
<proteinExistence type="inferred from homology"/>
<dbReference type="AlphaFoldDB" id="A0A6A6B379"/>
<feature type="compositionally biased region" description="Low complexity" evidence="2">
    <location>
        <begin position="45"/>
        <end position="55"/>
    </location>
</feature>
<evidence type="ECO:0000313" key="3">
    <source>
        <dbReference type="EMBL" id="KAF2138510.1"/>
    </source>
</evidence>
<keyword evidence="4" id="KW-1185">Reference proteome</keyword>
<comment type="subcellular location">
    <subcellularLocation>
        <location evidence="1">Mitochondrion</location>
    </subcellularLocation>
</comment>
<dbReference type="Proteomes" id="UP000799438">
    <property type="component" value="Unassembled WGS sequence"/>
</dbReference>
<evidence type="ECO:0000256" key="2">
    <source>
        <dbReference type="SAM" id="MobiDB-lite"/>
    </source>
</evidence>
<dbReference type="OrthoDB" id="1705416at2759"/>
<dbReference type="Pfam" id="PF01987">
    <property type="entry name" value="AIM24"/>
    <property type="match status" value="1"/>
</dbReference>
<evidence type="ECO:0000313" key="4">
    <source>
        <dbReference type="Proteomes" id="UP000799438"/>
    </source>
</evidence>
<organism evidence="3 4">
    <name type="scientific">Aplosporella prunicola CBS 121167</name>
    <dbReference type="NCBI Taxonomy" id="1176127"/>
    <lineage>
        <taxon>Eukaryota</taxon>
        <taxon>Fungi</taxon>
        <taxon>Dikarya</taxon>
        <taxon>Ascomycota</taxon>
        <taxon>Pezizomycotina</taxon>
        <taxon>Dothideomycetes</taxon>
        <taxon>Dothideomycetes incertae sedis</taxon>
        <taxon>Botryosphaeriales</taxon>
        <taxon>Aplosporellaceae</taxon>
        <taxon>Aplosporella</taxon>
    </lineage>
</organism>
<feature type="compositionally biased region" description="Pro residues" evidence="2">
    <location>
        <begin position="56"/>
        <end position="76"/>
    </location>
</feature>
<dbReference type="GeneID" id="54298532"/>
<feature type="compositionally biased region" description="Low complexity" evidence="2">
    <location>
        <begin position="77"/>
        <end position="87"/>
    </location>
</feature>
<protein>
    <recommendedName>
        <fullName evidence="1">Altered inheritance of mitochondria protein 24, mitochondrial</fullName>
    </recommendedName>
</protein>
<dbReference type="SUPFAM" id="SSF51219">
    <property type="entry name" value="TRAP-like"/>
    <property type="match status" value="1"/>
</dbReference>
<dbReference type="PANTHER" id="PTHR43657:SF1">
    <property type="entry name" value="ALTERED INHERITANCE OF MITOCHONDRIA PROTEIN 24, MITOCHONDRIAL"/>
    <property type="match status" value="1"/>
</dbReference>
<dbReference type="GO" id="GO:0005739">
    <property type="term" value="C:mitochondrion"/>
    <property type="evidence" value="ECO:0007669"/>
    <property type="project" value="UniProtKB-SubCell"/>
</dbReference>
<dbReference type="InterPro" id="IPR036983">
    <property type="entry name" value="AIM24_sf"/>
</dbReference>